<evidence type="ECO:0000313" key="3">
    <source>
        <dbReference type="Ensembl" id="ENSGMOP00000055237.1"/>
    </source>
</evidence>
<dbReference type="GeneTree" id="ENSGT00940000158431"/>
<evidence type="ECO:0000313" key="4">
    <source>
        <dbReference type="Proteomes" id="UP000694546"/>
    </source>
</evidence>
<evidence type="ECO:0000256" key="1">
    <source>
        <dbReference type="SAM" id="MobiDB-lite"/>
    </source>
</evidence>
<proteinExistence type="predicted"/>
<dbReference type="PANTHER" id="PTHR46481:SF4">
    <property type="entry name" value="ZINC FINGER BED DOMAIN-CONTAINING PROTEIN 4"/>
    <property type="match status" value="1"/>
</dbReference>
<dbReference type="Proteomes" id="UP000694546">
    <property type="component" value="Chromosome 3"/>
</dbReference>
<feature type="compositionally biased region" description="Basic and acidic residues" evidence="1">
    <location>
        <begin position="266"/>
        <end position="275"/>
    </location>
</feature>
<keyword evidence="4" id="KW-1185">Reference proteome</keyword>
<organism evidence="3 4">
    <name type="scientific">Gadus morhua</name>
    <name type="common">Atlantic cod</name>
    <dbReference type="NCBI Taxonomy" id="8049"/>
    <lineage>
        <taxon>Eukaryota</taxon>
        <taxon>Metazoa</taxon>
        <taxon>Chordata</taxon>
        <taxon>Craniata</taxon>
        <taxon>Vertebrata</taxon>
        <taxon>Euteleostomi</taxon>
        <taxon>Actinopterygii</taxon>
        <taxon>Neopterygii</taxon>
        <taxon>Teleostei</taxon>
        <taxon>Neoteleostei</taxon>
        <taxon>Acanthomorphata</taxon>
        <taxon>Zeiogadaria</taxon>
        <taxon>Gadariae</taxon>
        <taxon>Gadiformes</taxon>
        <taxon>Gadoidei</taxon>
        <taxon>Gadidae</taxon>
        <taxon>Gadus</taxon>
    </lineage>
</organism>
<reference evidence="3" key="1">
    <citation type="submission" date="2025-08" db="UniProtKB">
        <authorList>
            <consortium name="Ensembl"/>
        </authorList>
    </citation>
    <scope>IDENTIFICATION</scope>
</reference>
<dbReference type="InterPro" id="IPR008906">
    <property type="entry name" value="HATC_C_dom"/>
</dbReference>
<evidence type="ECO:0000259" key="2">
    <source>
        <dbReference type="Pfam" id="PF05699"/>
    </source>
</evidence>
<protein>
    <recommendedName>
        <fullName evidence="2">HAT C-terminal dimerisation domain-containing protein</fullName>
    </recommendedName>
</protein>
<feature type="domain" description="HAT C-terminal dimerisation" evidence="2">
    <location>
        <begin position="279"/>
        <end position="359"/>
    </location>
</feature>
<dbReference type="SUPFAM" id="SSF53098">
    <property type="entry name" value="Ribonuclease H-like"/>
    <property type="match status" value="1"/>
</dbReference>
<dbReference type="InterPro" id="IPR012337">
    <property type="entry name" value="RNaseH-like_sf"/>
</dbReference>
<dbReference type="Pfam" id="PF05699">
    <property type="entry name" value="Dimer_Tnp_hAT"/>
    <property type="match status" value="1"/>
</dbReference>
<dbReference type="InterPro" id="IPR052035">
    <property type="entry name" value="ZnF_BED_domain_contain"/>
</dbReference>
<dbReference type="PANTHER" id="PTHR46481">
    <property type="entry name" value="ZINC FINGER BED DOMAIN-CONTAINING PROTEIN 4"/>
    <property type="match status" value="1"/>
</dbReference>
<dbReference type="OMA" id="NACTEAK"/>
<feature type="region of interest" description="Disordered" evidence="1">
    <location>
        <begin position="255"/>
        <end position="275"/>
    </location>
</feature>
<accession>A0A8C5C1H1</accession>
<dbReference type="AlphaFoldDB" id="A0A8C5C1H1"/>
<sequence length="359" mass="39520">MLSGAIEEWGLTSKTPAVVTNNAANMVRAVELLQLTHVGCFAHTLNLASQVGLKIPAVSRLLGRVRRIATFFHRSTTATHIFKDKQKMLQLPAHKLTLDVVTRWNSALDMVDRFLEQQPAISATLLSPDVRRNERDLCSLTEEDVTTAEDLVRTLQPLKAATQAISEDKRPTLSIIAPLLALLQDAMTPSEQDSPVVRDLKAAVKSNLRTRYGAQKGMLYGATALDPRFKALPSLTAEEQDEVFSRLQAEAATAAPDAYRAPSVHADGRKTPSKRAEEEITKYRAEPPASLNESPLTWWRSREGELPLVARLAGHYLCVPGTSVASERVFSTAGDIITAKRSCITPEHVNELLFLNKNL</sequence>
<reference evidence="3" key="2">
    <citation type="submission" date="2025-09" db="UniProtKB">
        <authorList>
            <consortium name="Ensembl"/>
        </authorList>
    </citation>
    <scope>IDENTIFICATION</scope>
</reference>
<name>A0A8C5C1H1_GADMO</name>
<dbReference type="Ensembl" id="ENSGMOT00000036132.1">
    <property type="protein sequence ID" value="ENSGMOP00000055237.1"/>
    <property type="gene ID" value="ENSGMOG00000028689.1"/>
</dbReference>